<organism evidence="11 12">
    <name type="scientific">Candidatus Paracaedimonas acanthamoebae</name>
    <dbReference type="NCBI Taxonomy" id="244581"/>
    <lineage>
        <taxon>Bacteria</taxon>
        <taxon>Pseudomonadati</taxon>
        <taxon>Pseudomonadota</taxon>
        <taxon>Alphaproteobacteria</taxon>
        <taxon>Holosporales</taxon>
        <taxon>Caedimonadaceae</taxon>
        <taxon>Candidatus Paracaedimonas</taxon>
    </lineage>
</organism>
<keyword evidence="6 9" id="KW-1133">Transmembrane helix</keyword>
<dbReference type="InterPro" id="IPR018461">
    <property type="entry name" value="Na/H_Antiport_NhaC-like_C"/>
</dbReference>
<evidence type="ECO:0000256" key="6">
    <source>
        <dbReference type="ARBA" id="ARBA00022989"/>
    </source>
</evidence>
<dbReference type="Pfam" id="PF03553">
    <property type="entry name" value="Na_H_antiporter"/>
    <property type="match status" value="1"/>
</dbReference>
<dbReference type="PANTHER" id="PTHR33451:SF5">
    <property type="entry name" value="NA+_H+ ANTIPORTER"/>
    <property type="match status" value="1"/>
</dbReference>
<comment type="caution">
    <text evidence="11">The sequence shown here is derived from an EMBL/GenBank/DDBJ whole genome shotgun (WGS) entry which is preliminary data.</text>
</comment>
<feature type="transmembrane region" description="Helical" evidence="9">
    <location>
        <begin position="150"/>
        <end position="175"/>
    </location>
</feature>
<comment type="subcellular location">
    <subcellularLocation>
        <location evidence="1">Cell membrane</location>
        <topology evidence="1">Multi-pass membrane protein</topology>
    </subcellularLocation>
</comment>
<evidence type="ECO:0000313" key="12">
    <source>
        <dbReference type="Proteomes" id="UP000664414"/>
    </source>
</evidence>
<reference evidence="11" key="1">
    <citation type="submission" date="2021-02" db="EMBL/GenBank/DDBJ databases">
        <title>Thiocyanate and organic carbon inputs drive convergent selection for specific autotrophic Afipia and Thiobacillus strains within complex microbiomes.</title>
        <authorList>
            <person name="Huddy R.J."/>
            <person name="Sachdeva R."/>
            <person name="Kadzinga F."/>
            <person name="Kantor R.S."/>
            <person name="Harrison S.T.L."/>
            <person name="Banfield J.F."/>
        </authorList>
    </citation>
    <scope>NUCLEOTIDE SEQUENCE</scope>
    <source>
        <strain evidence="11">SCN18_10_11_15_R4_P_38_20</strain>
    </source>
</reference>
<protein>
    <submittedName>
        <fullName evidence="11">Na+/H+ antiporter NhaC family protein</fullName>
    </submittedName>
</protein>
<feature type="transmembrane region" description="Helical" evidence="9">
    <location>
        <begin position="115"/>
        <end position="138"/>
    </location>
</feature>
<dbReference type="PANTHER" id="PTHR33451">
    <property type="entry name" value="MALATE-2H(+)/NA(+)-LACTATE ANTIPORTER"/>
    <property type="match status" value="1"/>
</dbReference>
<sequence>MRPHFSHQFKLSGGYALCPIFLFLIIFIGSGIYFSFQGMPFAFYQISATVAILPAIILAITLGEGTFTTKLNHFIEGVRDNSIITMCMIYLLAGAYTEVLKGIGGVEATVNLTLAFLPTQATLPGIFILSAFIATAMGTSMGTIAAMAPIAFGIANATGLSIPLTLGTVVGGAMFGDNLSLISDTTIAAVQTQGGSLKEKFKINSLIALPAMLITLIILITYGFNNPCQSCFQTEDFQWIASTPYFFVLVLAISGVNVFLVLTFGILSAGLIGLSFTPNYNFITYAKNIYQGYGSMQEILILSLLIGGLSHLTKIQGGLRFLINLATRFVQKFSQKKSKPIAEIAIASIVSACDICTANNTISIILSGDATRELAKKYDLNPARSATLIDLFSCVFQGILPYSAQILLAGSIAGLSPLTIIPHVYYCYALGIMGIYAILLQKPKFSLTKQ</sequence>
<evidence type="ECO:0000256" key="2">
    <source>
        <dbReference type="ARBA" id="ARBA00022448"/>
    </source>
</evidence>
<dbReference type="GO" id="GO:0015297">
    <property type="term" value="F:antiporter activity"/>
    <property type="evidence" value="ECO:0007669"/>
    <property type="project" value="UniProtKB-KW"/>
</dbReference>
<keyword evidence="4" id="KW-1003">Cell membrane</keyword>
<comment type="similarity">
    <text evidence="8">Belongs to the NhaC Na(+)/H(+) (TC 2.A.35) antiporter family.</text>
</comment>
<feature type="transmembrane region" description="Helical" evidence="9">
    <location>
        <begin position="420"/>
        <end position="440"/>
    </location>
</feature>
<feature type="transmembrane region" description="Helical" evidence="9">
    <location>
        <begin position="83"/>
        <end position="103"/>
    </location>
</feature>
<feature type="transmembrane region" description="Helical" evidence="9">
    <location>
        <begin position="292"/>
        <end position="312"/>
    </location>
</feature>
<evidence type="ECO:0000256" key="5">
    <source>
        <dbReference type="ARBA" id="ARBA00022692"/>
    </source>
</evidence>
<dbReference type="Proteomes" id="UP000664414">
    <property type="component" value="Unassembled WGS sequence"/>
</dbReference>
<name>A0A8J7Q009_9PROT</name>
<evidence type="ECO:0000259" key="10">
    <source>
        <dbReference type="Pfam" id="PF03553"/>
    </source>
</evidence>
<gene>
    <name evidence="11" type="ORF">J0H12_02660</name>
</gene>
<feature type="transmembrane region" description="Helical" evidence="9">
    <location>
        <begin position="12"/>
        <end position="36"/>
    </location>
</feature>
<evidence type="ECO:0000256" key="1">
    <source>
        <dbReference type="ARBA" id="ARBA00004651"/>
    </source>
</evidence>
<dbReference type="InterPro" id="IPR052180">
    <property type="entry name" value="NhaC_Na-H+_Antiporter"/>
</dbReference>
<keyword evidence="3" id="KW-0050">Antiport</keyword>
<accession>A0A8J7Q009</accession>
<dbReference type="EMBL" id="JAFKGL010000013">
    <property type="protein sequence ID" value="MBN9412816.1"/>
    <property type="molecule type" value="Genomic_DNA"/>
</dbReference>
<evidence type="ECO:0000256" key="4">
    <source>
        <dbReference type="ARBA" id="ARBA00022475"/>
    </source>
</evidence>
<feature type="transmembrane region" description="Helical" evidence="9">
    <location>
        <begin position="245"/>
        <end position="272"/>
    </location>
</feature>
<evidence type="ECO:0000256" key="9">
    <source>
        <dbReference type="SAM" id="Phobius"/>
    </source>
</evidence>
<keyword evidence="2" id="KW-0813">Transport</keyword>
<dbReference type="AlphaFoldDB" id="A0A8J7Q009"/>
<evidence type="ECO:0000256" key="3">
    <source>
        <dbReference type="ARBA" id="ARBA00022449"/>
    </source>
</evidence>
<keyword evidence="7 9" id="KW-0472">Membrane</keyword>
<feature type="domain" description="Na+/H+ antiporter NhaC-like C-terminal" evidence="10">
    <location>
        <begin position="18"/>
        <end position="223"/>
    </location>
</feature>
<feature type="transmembrane region" description="Helical" evidence="9">
    <location>
        <begin position="386"/>
        <end position="408"/>
    </location>
</feature>
<evidence type="ECO:0000256" key="8">
    <source>
        <dbReference type="ARBA" id="ARBA00038435"/>
    </source>
</evidence>
<keyword evidence="5 9" id="KW-0812">Transmembrane</keyword>
<proteinExistence type="inferred from homology"/>
<evidence type="ECO:0000256" key="7">
    <source>
        <dbReference type="ARBA" id="ARBA00023136"/>
    </source>
</evidence>
<evidence type="ECO:0000313" key="11">
    <source>
        <dbReference type="EMBL" id="MBN9412816.1"/>
    </source>
</evidence>
<dbReference type="GO" id="GO:0005886">
    <property type="term" value="C:plasma membrane"/>
    <property type="evidence" value="ECO:0007669"/>
    <property type="project" value="UniProtKB-SubCell"/>
</dbReference>
<feature type="transmembrane region" description="Helical" evidence="9">
    <location>
        <begin position="42"/>
        <end position="62"/>
    </location>
</feature>
<feature type="transmembrane region" description="Helical" evidence="9">
    <location>
        <begin position="203"/>
        <end position="224"/>
    </location>
</feature>